<feature type="signal peptide" evidence="13">
    <location>
        <begin position="1"/>
        <end position="25"/>
    </location>
</feature>
<dbReference type="GO" id="GO:0008496">
    <property type="term" value="F:mannan endo-1,6-alpha-mannosidase activity"/>
    <property type="evidence" value="ECO:0007669"/>
    <property type="project" value="UniProtKB-UniRule"/>
</dbReference>
<keyword evidence="9 10" id="KW-0326">Glycosidase</keyword>
<sequence>MGWTNTSVAAALLLLLLNAVTGANAQIPKLKVDLQSPASIKSAAKVVAANLMTYYRGDEPGQTPGILPGPPPGGDYYWWQAGAMWGTIIDYWYYTGDDTYNKEAIRSIVFQAEAPQNAFMPVNWTASLGNDDQAFWGMAAMSAAEVNFPNPAEDEPQYLALAQAVFNTQASRWETQHCNGGLRWQIPQHNGGYNYKNTIANVCFLNIAARLARYTSNDTYAQWAERTWDWSEGVGYIKPDFNIIDGAHVEANCTDLNPVQWSANAAILIHGAAIMYNYTKGEERWKRRVAGLLNRTVEHFFPDGIMVERPCELEDRVQCNVDQHSFKGYMHRALANVAIVAPFTRNDIVKVLRTSTTGAASSCLQDGTCGFRWNINDYDGDRNRGPAGQQMSALAALSTLLLDQDHVNKGPLTNSTGGTSLGDPTAGSNIREIEPLAPITTGDRGGAAIVTVIVLVSFVGSLGWMVGPWAES</sequence>
<dbReference type="EMBL" id="MU864355">
    <property type="protein sequence ID" value="KAK4192374.1"/>
    <property type="molecule type" value="Genomic_DNA"/>
</dbReference>
<evidence type="ECO:0000256" key="7">
    <source>
        <dbReference type="ARBA" id="ARBA00023136"/>
    </source>
</evidence>
<proteinExistence type="inferred from homology"/>
<dbReference type="FunFam" id="1.50.10.20:FF:000006">
    <property type="entry name" value="Mannan endo-1,6-alpha-mannosidase"/>
    <property type="match status" value="1"/>
</dbReference>
<evidence type="ECO:0000256" key="12">
    <source>
        <dbReference type="SAM" id="Phobius"/>
    </source>
</evidence>
<feature type="transmembrane region" description="Helical" evidence="12">
    <location>
        <begin position="446"/>
        <end position="466"/>
    </location>
</feature>
<gene>
    <name evidence="14" type="ORF">QBC35DRAFT_248222</name>
</gene>
<feature type="chain" id="PRO_5042834396" description="Mannan endo-1,6-alpha-mannosidase" evidence="13">
    <location>
        <begin position="26"/>
        <end position="472"/>
    </location>
</feature>
<keyword evidence="12" id="KW-1133">Transmembrane helix</keyword>
<organism evidence="14 15">
    <name type="scientific">Podospora australis</name>
    <dbReference type="NCBI Taxonomy" id="1536484"/>
    <lineage>
        <taxon>Eukaryota</taxon>
        <taxon>Fungi</taxon>
        <taxon>Dikarya</taxon>
        <taxon>Ascomycota</taxon>
        <taxon>Pezizomycotina</taxon>
        <taxon>Sordariomycetes</taxon>
        <taxon>Sordariomycetidae</taxon>
        <taxon>Sordariales</taxon>
        <taxon>Podosporaceae</taxon>
        <taxon>Podospora</taxon>
    </lineage>
</organism>
<keyword evidence="12" id="KW-0812">Transmembrane</keyword>
<evidence type="ECO:0000256" key="4">
    <source>
        <dbReference type="ARBA" id="ARBA00012350"/>
    </source>
</evidence>
<protein>
    <recommendedName>
        <fullName evidence="4 10">Mannan endo-1,6-alpha-mannosidase</fullName>
        <ecNumber evidence="4 10">3.2.1.101</ecNumber>
    </recommendedName>
</protein>
<dbReference type="InterPro" id="IPR005198">
    <property type="entry name" value="Glyco_hydro_76"/>
</dbReference>
<dbReference type="PANTHER" id="PTHR12145">
    <property type="entry name" value="MANNAN ENDO-1,6-ALPHA-MANNOSIDASE DCW1"/>
    <property type="match status" value="1"/>
</dbReference>
<evidence type="ECO:0000313" key="14">
    <source>
        <dbReference type="EMBL" id="KAK4192374.1"/>
    </source>
</evidence>
<accession>A0AAN6X1Z3</accession>
<name>A0AAN6X1Z3_9PEZI</name>
<dbReference type="GO" id="GO:0012505">
    <property type="term" value="C:endomembrane system"/>
    <property type="evidence" value="ECO:0007669"/>
    <property type="project" value="UniProtKB-SubCell"/>
</dbReference>
<evidence type="ECO:0000256" key="11">
    <source>
        <dbReference type="SAM" id="MobiDB-lite"/>
    </source>
</evidence>
<reference evidence="14" key="1">
    <citation type="journal article" date="2023" name="Mol. Phylogenet. Evol.">
        <title>Genome-scale phylogeny and comparative genomics of the fungal order Sordariales.</title>
        <authorList>
            <person name="Hensen N."/>
            <person name="Bonometti L."/>
            <person name="Westerberg I."/>
            <person name="Brannstrom I.O."/>
            <person name="Guillou S."/>
            <person name="Cros-Aarteil S."/>
            <person name="Calhoun S."/>
            <person name="Haridas S."/>
            <person name="Kuo A."/>
            <person name="Mondo S."/>
            <person name="Pangilinan J."/>
            <person name="Riley R."/>
            <person name="LaButti K."/>
            <person name="Andreopoulos B."/>
            <person name="Lipzen A."/>
            <person name="Chen C."/>
            <person name="Yan M."/>
            <person name="Daum C."/>
            <person name="Ng V."/>
            <person name="Clum A."/>
            <person name="Steindorff A."/>
            <person name="Ohm R.A."/>
            <person name="Martin F."/>
            <person name="Silar P."/>
            <person name="Natvig D.O."/>
            <person name="Lalanne C."/>
            <person name="Gautier V."/>
            <person name="Ament-Velasquez S.L."/>
            <person name="Kruys A."/>
            <person name="Hutchinson M.I."/>
            <person name="Powell A.J."/>
            <person name="Barry K."/>
            <person name="Miller A.N."/>
            <person name="Grigoriev I.V."/>
            <person name="Debuchy R."/>
            <person name="Gladieux P."/>
            <person name="Hiltunen Thoren M."/>
            <person name="Johannesson H."/>
        </authorList>
    </citation>
    <scope>NUCLEOTIDE SEQUENCE</scope>
    <source>
        <strain evidence="14">PSN309</strain>
    </source>
</reference>
<keyword evidence="6 10" id="KW-0378">Hydrolase</keyword>
<dbReference type="InterPro" id="IPR008928">
    <property type="entry name" value="6-hairpin_glycosidase_sf"/>
</dbReference>
<keyword evidence="5 13" id="KW-0732">Signal</keyword>
<dbReference type="EC" id="3.2.1.101" evidence="4 10"/>
<dbReference type="SUPFAM" id="SSF48208">
    <property type="entry name" value="Six-hairpin glycosidases"/>
    <property type="match status" value="1"/>
</dbReference>
<dbReference type="Pfam" id="PF03663">
    <property type="entry name" value="Glyco_hydro_76"/>
    <property type="match status" value="1"/>
</dbReference>
<dbReference type="PIRSF" id="PIRSF016302">
    <property type="entry name" value="Man_a_manosd"/>
    <property type="match status" value="1"/>
</dbReference>
<keyword evidence="8" id="KW-0325">Glycoprotein</keyword>
<keyword evidence="7 12" id="KW-0472">Membrane</keyword>
<evidence type="ECO:0000256" key="6">
    <source>
        <dbReference type="ARBA" id="ARBA00022801"/>
    </source>
</evidence>
<comment type="caution">
    <text evidence="14">The sequence shown here is derived from an EMBL/GenBank/DDBJ whole genome shotgun (WGS) entry which is preliminary data.</text>
</comment>
<dbReference type="Gene3D" id="1.50.10.20">
    <property type="match status" value="1"/>
</dbReference>
<evidence type="ECO:0000256" key="5">
    <source>
        <dbReference type="ARBA" id="ARBA00022729"/>
    </source>
</evidence>
<keyword evidence="15" id="KW-1185">Reference proteome</keyword>
<evidence type="ECO:0000256" key="2">
    <source>
        <dbReference type="ARBA" id="ARBA00004308"/>
    </source>
</evidence>
<evidence type="ECO:0000256" key="3">
    <source>
        <dbReference type="ARBA" id="ARBA00009699"/>
    </source>
</evidence>
<comment type="similarity">
    <text evidence="3 10">Belongs to the glycosyl hydrolase 76 family.</text>
</comment>
<comment type="catalytic activity">
    <reaction evidence="1 10">
        <text>Random hydrolysis of (1-&gt;6)-alpha-D-mannosidic linkages in unbranched (1-&gt;6)-mannans.</text>
        <dbReference type="EC" id="3.2.1.101"/>
    </reaction>
</comment>
<evidence type="ECO:0000256" key="10">
    <source>
        <dbReference type="PIRNR" id="PIRNR016302"/>
    </source>
</evidence>
<evidence type="ECO:0000256" key="1">
    <source>
        <dbReference type="ARBA" id="ARBA00001452"/>
    </source>
</evidence>
<dbReference type="AlphaFoldDB" id="A0AAN6X1Z3"/>
<comment type="subcellular location">
    <subcellularLocation>
        <location evidence="2">Endomembrane system</location>
    </subcellularLocation>
</comment>
<evidence type="ECO:0000256" key="13">
    <source>
        <dbReference type="SAM" id="SignalP"/>
    </source>
</evidence>
<reference evidence="14" key="2">
    <citation type="submission" date="2023-05" db="EMBL/GenBank/DDBJ databases">
        <authorList>
            <consortium name="Lawrence Berkeley National Laboratory"/>
            <person name="Steindorff A."/>
            <person name="Hensen N."/>
            <person name="Bonometti L."/>
            <person name="Westerberg I."/>
            <person name="Brannstrom I.O."/>
            <person name="Guillou S."/>
            <person name="Cros-Aarteil S."/>
            <person name="Calhoun S."/>
            <person name="Haridas S."/>
            <person name="Kuo A."/>
            <person name="Mondo S."/>
            <person name="Pangilinan J."/>
            <person name="Riley R."/>
            <person name="Labutti K."/>
            <person name="Andreopoulos B."/>
            <person name="Lipzen A."/>
            <person name="Chen C."/>
            <person name="Yanf M."/>
            <person name="Daum C."/>
            <person name="Ng V."/>
            <person name="Clum A."/>
            <person name="Ohm R."/>
            <person name="Martin F."/>
            <person name="Silar P."/>
            <person name="Natvig D."/>
            <person name="Lalanne C."/>
            <person name="Gautier V."/>
            <person name="Ament-Velasquez S.L."/>
            <person name="Kruys A."/>
            <person name="Hutchinson M.I."/>
            <person name="Powell A.J."/>
            <person name="Barry K."/>
            <person name="Miller A.N."/>
            <person name="Grigoriev I.V."/>
            <person name="Debuchy R."/>
            <person name="Gladieux P."/>
            <person name="Thoren M.H."/>
            <person name="Johannesson H."/>
        </authorList>
    </citation>
    <scope>NUCLEOTIDE SEQUENCE</scope>
    <source>
        <strain evidence="14">PSN309</strain>
    </source>
</reference>
<dbReference type="GO" id="GO:0009272">
    <property type="term" value="P:fungal-type cell wall biogenesis"/>
    <property type="evidence" value="ECO:0007669"/>
    <property type="project" value="TreeGrafter"/>
</dbReference>
<evidence type="ECO:0000256" key="9">
    <source>
        <dbReference type="ARBA" id="ARBA00023295"/>
    </source>
</evidence>
<evidence type="ECO:0000256" key="8">
    <source>
        <dbReference type="ARBA" id="ARBA00023180"/>
    </source>
</evidence>
<dbReference type="InterPro" id="IPR014480">
    <property type="entry name" value="Mannan-1_6-alpha_mannosidase"/>
</dbReference>
<dbReference type="GO" id="GO:0016052">
    <property type="term" value="P:carbohydrate catabolic process"/>
    <property type="evidence" value="ECO:0007669"/>
    <property type="project" value="InterPro"/>
</dbReference>
<dbReference type="PANTHER" id="PTHR12145:SF36">
    <property type="entry name" value="MANNAN ENDO-1,6-ALPHA-MANNOSIDASE DCW1"/>
    <property type="match status" value="1"/>
</dbReference>
<dbReference type="Proteomes" id="UP001302126">
    <property type="component" value="Unassembled WGS sequence"/>
</dbReference>
<feature type="region of interest" description="Disordered" evidence="11">
    <location>
        <begin position="408"/>
        <end position="427"/>
    </location>
</feature>
<evidence type="ECO:0000313" key="15">
    <source>
        <dbReference type="Proteomes" id="UP001302126"/>
    </source>
</evidence>